<dbReference type="EMBL" id="HBGH01014967">
    <property type="protein sequence ID" value="CAD9236252.1"/>
    <property type="molecule type" value="Transcribed_RNA"/>
</dbReference>
<evidence type="ECO:0000313" key="2">
    <source>
        <dbReference type="EMBL" id="CAD9236252.1"/>
    </source>
</evidence>
<feature type="compositionally biased region" description="Pro residues" evidence="1">
    <location>
        <begin position="209"/>
        <end position="219"/>
    </location>
</feature>
<sequence>MEAAAAEEEEWDLLCGILAAEEERIAESGLKPPRGNEEDSRRKVKPGEDAGGPLPPGSARVGGKGLSEILREKDGEIENLRRKLRALEEEIRRKGADESDGDENLRLMQMEVERGQVEIQRLRTKLEHVERELEEAETRNRLRFEAPQEKSPSELQAPLSPPVEEEHRVVKSQDGNARSPEGTTGYEMRKGPKRPRVRRSSMEKSQTPTPRPPLLPPGGPLVNHDDLRVRPVGDHVHDIISEVSTSPLSKFRFSSLRHLSHHISFLITHHPGFAQGFAASLADEDNINEFLGPELLSIAEEQVQHSGSNYEVIHFLRVVEGLAANHDKSAQTLSEGGVPLAILRMTEWPHMSDEEMAASLDALAVLNGPRIIDGLDLGRLLDLVDSLEVGILSSLTEMRSAYIQSTLRRPLHPDSRLVA</sequence>
<proteinExistence type="predicted"/>
<reference evidence="2" key="1">
    <citation type="submission" date="2021-01" db="EMBL/GenBank/DDBJ databases">
        <authorList>
            <person name="Corre E."/>
            <person name="Pelletier E."/>
            <person name="Niang G."/>
            <person name="Scheremetjew M."/>
            <person name="Finn R."/>
            <person name="Kale V."/>
            <person name="Holt S."/>
            <person name="Cochrane G."/>
            <person name="Meng A."/>
            <person name="Brown T."/>
            <person name="Cohen L."/>
        </authorList>
    </citation>
    <scope>NUCLEOTIDE SEQUENCE</scope>
    <source>
        <strain evidence="2">SAG 36.94</strain>
    </source>
</reference>
<organism evidence="2">
    <name type="scientific">Compsopogon caeruleus</name>
    <dbReference type="NCBI Taxonomy" id="31354"/>
    <lineage>
        <taxon>Eukaryota</taxon>
        <taxon>Rhodophyta</taxon>
        <taxon>Compsopogonophyceae</taxon>
        <taxon>Compsopogonales</taxon>
        <taxon>Compsopogonaceae</taxon>
        <taxon>Compsopogon</taxon>
    </lineage>
</organism>
<evidence type="ECO:0000313" key="3">
    <source>
        <dbReference type="EMBL" id="CAD9236253.1"/>
    </source>
</evidence>
<protein>
    <submittedName>
        <fullName evidence="2">Uncharacterized protein</fullName>
    </submittedName>
</protein>
<name>A0A6T6CP96_9RHOD</name>
<feature type="compositionally biased region" description="Basic and acidic residues" evidence="1">
    <location>
        <begin position="127"/>
        <end position="152"/>
    </location>
</feature>
<dbReference type="EMBL" id="HBGH01014968">
    <property type="protein sequence ID" value="CAD9236253.1"/>
    <property type="molecule type" value="Transcribed_RNA"/>
</dbReference>
<evidence type="ECO:0000256" key="1">
    <source>
        <dbReference type="SAM" id="MobiDB-lite"/>
    </source>
</evidence>
<feature type="region of interest" description="Disordered" evidence="1">
    <location>
        <begin position="25"/>
        <end position="70"/>
    </location>
</feature>
<gene>
    <name evidence="2" type="ORF">CCAE0312_LOCUS8345</name>
    <name evidence="3" type="ORF">CCAE0312_LOCUS8346</name>
</gene>
<feature type="region of interest" description="Disordered" evidence="1">
    <location>
        <begin position="127"/>
        <end position="227"/>
    </location>
</feature>
<feature type="compositionally biased region" description="Basic and acidic residues" evidence="1">
    <location>
        <begin position="34"/>
        <end position="48"/>
    </location>
</feature>
<dbReference type="AlphaFoldDB" id="A0A6T6CP96"/>
<accession>A0A6T6CP96</accession>